<protein>
    <submittedName>
        <fullName evidence="2">Uncharacterized protein</fullName>
    </submittedName>
</protein>
<accession>A0A0C2MBG9</accession>
<evidence type="ECO:0000313" key="3">
    <source>
        <dbReference type="Proteomes" id="UP000031668"/>
    </source>
</evidence>
<evidence type="ECO:0000256" key="1">
    <source>
        <dbReference type="SAM" id="MobiDB-lite"/>
    </source>
</evidence>
<sequence length="102" mass="11402">MRNNLLRNDVIDSPPLPPPPPLTHHLFKFRLGYFSVFGCLDFYYGVHGAKQPSPIMVDRGEGRELRVWVPPFQSLWAQQPSYQASQSPGESAGVRVGRPLGA</sequence>
<evidence type="ECO:0000313" key="2">
    <source>
        <dbReference type="EMBL" id="KII64341.1"/>
    </source>
</evidence>
<organism evidence="2 3">
    <name type="scientific">Thelohanellus kitauei</name>
    <name type="common">Myxosporean</name>
    <dbReference type="NCBI Taxonomy" id="669202"/>
    <lineage>
        <taxon>Eukaryota</taxon>
        <taxon>Metazoa</taxon>
        <taxon>Cnidaria</taxon>
        <taxon>Myxozoa</taxon>
        <taxon>Myxosporea</taxon>
        <taxon>Bivalvulida</taxon>
        <taxon>Platysporina</taxon>
        <taxon>Myxobolidae</taxon>
        <taxon>Thelohanellus</taxon>
    </lineage>
</organism>
<comment type="caution">
    <text evidence="2">The sequence shown here is derived from an EMBL/GenBank/DDBJ whole genome shotgun (WGS) entry which is preliminary data.</text>
</comment>
<dbReference type="AlphaFoldDB" id="A0A0C2MBG9"/>
<proteinExistence type="predicted"/>
<reference evidence="2 3" key="1">
    <citation type="journal article" date="2014" name="Genome Biol. Evol.">
        <title>The genome of the myxosporean Thelohanellus kitauei shows adaptations to nutrient acquisition within its fish host.</title>
        <authorList>
            <person name="Yang Y."/>
            <person name="Xiong J."/>
            <person name="Zhou Z."/>
            <person name="Huo F."/>
            <person name="Miao W."/>
            <person name="Ran C."/>
            <person name="Liu Y."/>
            <person name="Zhang J."/>
            <person name="Feng J."/>
            <person name="Wang M."/>
            <person name="Wang M."/>
            <person name="Wang L."/>
            <person name="Yao B."/>
        </authorList>
    </citation>
    <scope>NUCLEOTIDE SEQUENCE [LARGE SCALE GENOMIC DNA]</scope>
    <source>
        <strain evidence="2">Wuqing</strain>
    </source>
</reference>
<dbReference type="Proteomes" id="UP000031668">
    <property type="component" value="Unassembled WGS sequence"/>
</dbReference>
<feature type="compositionally biased region" description="Low complexity" evidence="1">
    <location>
        <begin position="79"/>
        <end position="88"/>
    </location>
</feature>
<gene>
    <name evidence="2" type="ORF">RF11_01145</name>
</gene>
<keyword evidence="3" id="KW-1185">Reference proteome</keyword>
<name>A0A0C2MBG9_THEKT</name>
<feature type="region of interest" description="Disordered" evidence="1">
    <location>
        <begin position="79"/>
        <end position="102"/>
    </location>
</feature>
<dbReference type="EMBL" id="JWZT01004328">
    <property type="protein sequence ID" value="KII64341.1"/>
    <property type="molecule type" value="Genomic_DNA"/>
</dbReference>